<dbReference type="InterPro" id="IPR015797">
    <property type="entry name" value="NUDIX_hydrolase-like_dom_sf"/>
</dbReference>
<gene>
    <name evidence="1" type="ORF">EV666_1167</name>
</gene>
<sequence>MSGGAPACAGGAFPWRGAPAIVPVREVSVRVAQEPWPWAEANRDVIDRHWRGALERKPQMFNGRVLLSRRPAIVDGRYEATCLPVDFAAFLTWRDLGWPDDTVVNGFSMAALRAADGPWLAGVQGGHTANSGQIYFAAGTPDLSDVRPDGTLDLQGNIVRELAEETGLDASELTFADGWRAVLDGGRVALMREARSALPADALARRIRDFIAADPAPELADVRLFHSPADIDPARMPPFMVAWLAAAFAQDAARA</sequence>
<organism evidence="1 2">
    <name type="scientific">Camelimonas lactis</name>
    <dbReference type="NCBI Taxonomy" id="659006"/>
    <lineage>
        <taxon>Bacteria</taxon>
        <taxon>Pseudomonadati</taxon>
        <taxon>Pseudomonadota</taxon>
        <taxon>Alphaproteobacteria</taxon>
        <taxon>Hyphomicrobiales</taxon>
        <taxon>Chelatococcaceae</taxon>
        <taxon>Camelimonas</taxon>
    </lineage>
</organism>
<comment type="caution">
    <text evidence="1">The sequence shown here is derived from an EMBL/GenBank/DDBJ whole genome shotgun (WGS) entry which is preliminary data.</text>
</comment>
<name>A0A4R2GMF9_9HYPH</name>
<keyword evidence="2" id="KW-1185">Reference proteome</keyword>
<dbReference type="EMBL" id="SLWL01000016">
    <property type="protein sequence ID" value="TCO09974.1"/>
    <property type="molecule type" value="Genomic_DNA"/>
</dbReference>
<proteinExistence type="predicted"/>
<protein>
    <recommendedName>
        <fullName evidence="3">Nudix hydrolase domain-containing protein</fullName>
    </recommendedName>
</protein>
<dbReference type="OrthoDB" id="9806849at2"/>
<evidence type="ECO:0008006" key="3">
    <source>
        <dbReference type="Google" id="ProtNLM"/>
    </source>
</evidence>
<dbReference type="RefSeq" id="WP_132009979.1">
    <property type="nucleotide sequence ID" value="NZ_JBHUNN010000002.1"/>
</dbReference>
<dbReference type="AlphaFoldDB" id="A0A4R2GMF9"/>
<reference evidence="1 2" key="1">
    <citation type="submission" date="2019-03" db="EMBL/GenBank/DDBJ databases">
        <title>Genomic Encyclopedia of Type Strains, Phase IV (KMG-IV): sequencing the most valuable type-strain genomes for metagenomic binning, comparative biology and taxonomic classification.</title>
        <authorList>
            <person name="Goeker M."/>
        </authorList>
    </citation>
    <scope>NUCLEOTIDE SEQUENCE [LARGE SCALE GENOMIC DNA]</scope>
    <source>
        <strain evidence="1 2">DSM 22958</strain>
    </source>
</reference>
<evidence type="ECO:0000313" key="1">
    <source>
        <dbReference type="EMBL" id="TCO09974.1"/>
    </source>
</evidence>
<dbReference type="SUPFAM" id="SSF55811">
    <property type="entry name" value="Nudix"/>
    <property type="match status" value="1"/>
</dbReference>
<dbReference type="Proteomes" id="UP000294881">
    <property type="component" value="Unassembled WGS sequence"/>
</dbReference>
<evidence type="ECO:0000313" key="2">
    <source>
        <dbReference type="Proteomes" id="UP000294881"/>
    </source>
</evidence>
<accession>A0A4R2GMF9</accession>